<proteinExistence type="predicted"/>
<gene>
    <name evidence="2" type="ORF">CBER1_10602</name>
</gene>
<dbReference type="STRING" id="357750.A0A2S6CJ24"/>
<dbReference type="PANTHER" id="PTHR35340">
    <property type="entry name" value="PQQ ENZYME REPEAT PROTEIN-RELATED"/>
    <property type="match status" value="1"/>
</dbReference>
<dbReference type="Gene3D" id="3.40.50.2020">
    <property type="match status" value="1"/>
</dbReference>
<dbReference type="InterPro" id="IPR000836">
    <property type="entry name" value="PRTase_dom"/>
</dbReference>
<evidence type="ECO:0000313" key="2">
    <source>
        <dbReference type="EMBL" id="PPJ59736.1"/>
    </source>
</evidence>
<dbReference type="PANTHER" id="PTHR35340:SF6">
    <property type="entry name" value="ASST-DOMAIN-CONTAINING PROTEIN"/>
    <property type="match status" value="1"/>
</dbReference>
<dbReference type="Pfam" id="PF14681">
    <property type="entry name" value="UPRTase"/>
    <property type="match status" value="1"/>
</dbReference>
<comment type="caution">
    <text evidence="2">The sequence shown here is derived from an EMBL/GenBank/DDBJ whole genome shotgun (WGS) entry which is preliminary data.</text>
</comment>
<evidence type="ECO:0000259" key="1">
    <source>
        <dbReference type="Pfam" id="PF14681"/>
    </source>
</evidence>
<dbReference type="InterPro" id="IPR039535">
    <property type="entry name" value="ASST-like"/>
</dbReference>
<dbReference type="CDD" id="cd06223">
    <property type="entry name" value="PRTases_typeI"/>
    <property type="match status" value="1"/>
</dbReference>
<keyword evidence="3" id="KW-1185">Reference proteome</keyword>
<dbReference type="InterPro" id="IPR053143">
    <property type="entry name" value="Arylsulfate_ST"/>
</dbReference>
<name>A0A2S6CJ24_9PEZI</name>
<dbReference type="Proteomes" id="UP000237631">
    <property type="component" value="Unassembled WGS sequence"/>
</dbReference>
<dbReference type="NCBIfam" id="NF001097">
    <property type="entry name" value="PRK00129.1"/>
    <property type="match status" value="1"/>
</dbReference>
<evidence type="ECO:0000313" key="3">
    <source>
        <dbReference type="Proteomes" id="UP000237631"/>
    </source>
</evidence>
<reference evidence="3" key="1">
    <citation type="journal article" date="2017" name="bioRxiv">
        <title>Conservation of a gene cluster reveals novel cercosporin biosynthetic mechanisms and extends production to the genus Colletotrichum.</title>
        <authorList>
            <person name="de Jonge R."/>
            <person name="Ebert M.K."/>
            <person name="Huitt-Roehl C.R."/>
            <person name="Pal P."/>
            <person name="Suttle J.C."/>
            <person name="Spanner R.E."/>
            <person name="Neubauer J.D."/>
            <person name="Jurick W.M.II."/>
            <person name="Stott K.A."/>
            <person name="Secor G.A."/>
            <person name="Thomma B.P.H.J."/>
            <person name="Van de Peer Y."/>
            <person name="Townsend C.A."/>
            <person name="Bolton M.D."/>
        </authorList>
    </citation>
    <scope>NUCLEOTIDE SEQUENCE [LARGE SCALE GENOMIC DNA]</scope>
    <source>
        <strain evidence="3">CBS538.71</strain>
    </source>
</reference>
<sequence>MASSIHVSSHPCVRAKLSQLRSASTNARDTKTLVHEIATIVGVEALAKGLEVENVGTDKSPLGYTYNTEDISPSNISLVPILRSGLSMVEAVQNLLPNPVSVHHLGMYREKSTLQPVEYYNNLPYHKAGETSSVPPLAIIVDPIIATGSTVCAAIETLKDWGVQRIISISILASQTGLQRAAEAWPEGVELWVGGVDAETDERGMIKPGLDNIREDETIDTKWMNRSVTATELSEKPNYNVQPSNVIAVIMLLLAAAVPLLFGLANRVHGDIIPADASRNISWPYHTFKTVNFTPPVIEVFRTPSSDSAKDGYLFFAPDGGTAFQAAPIIATSTGDLIWNGPKGKAFGFDVQRYKGQDVLVYWNGTSFPEPVGRGHGSIHIVNKHYEEIAKVSLPGNFVDLKEGQTFESNIDLHEMYLTEKGTILLLGNNVTQADLRSVGGGEKGWVVEAQVYEIDVATNEVLFSWKSLEHLEELPFSASVYPLGSEEFDGSEQKKAWGYFHINSVAPLGNGGYVLSSRYLSSAIALDKTGKVIWRVQGIEGNAFTLGEGADFRYQHHIRVVNETDDCVVIRLHDNHNCPIDNNTVPASGKFLEINLKDKHVSLLGPKYYNASGPIFPTAQGSFSEMQNGNFFTGNGWIPVLEEFSPNGTTVATYQFGNATLRPVGGYFSGGRGTLSYRGFKRPWVGCPKNSKPQIVAEYIGAMDAPKGTRVHISWNGATEVKEWELWGGIASVSHIQNVEKNGFETVVEIADVQFVKAKAILKHGTSGHCEDGVESDLVFTRAAKRNE</sequence>
<dbReference type="OrthoDB" id="5427350at2759"/>
<dbReference type="SUPFAM" id="SSF53271">
    <property type="entry name" value="PRTase-like"/>
    <property type="match status" value="1"/>
</dbReference>
<dbReference type="AlphaFoldDB" id="A0A2S6CJ24"/>
<dbReference type="FunFam" id="3.40.50.2020:FF:000049">
    <property type="entry name" value="Putative uracil phosphoribosyltransferase urg2"/>
    <property type="match status" value="1"/>
</dbReference>
<dbReference type="InterPro" id="IPR029057">
    <property type="entry name" value="PRTase-like"/>
</dbReference>
<dbReference type="Pfam" id="PF14269">
    <property type="entry name" value="Arylsulfotran_2"/>
    <property type="match status" value="1"/>
</dbReference>
<organism evidence="2 3">
    <name type="scientific">Cercospora berteroae</name>
    <dbReference type="NCBI Taxonomy" id="357750"/>
    <lineage>
        <taxon>Eukaryota</taxon>
        <taxon>Fungi</taxon>
        <taxon>Dikarya</taxon>
        <taxon>Ascomycota</taxon>
        <taxon>Pezizomycotina</taxon>
        <taxon>Dothideomycetes</taxon>
        <taxon>Dothideomycetidae</taxon>
        <taxon>Mycosphaerellales</taxon>
        <taxon>Mycosphaerellaceae</taxon>
        <taxon>Cercospora</taxon>
    </lineage>
</organism>
<dbReference type="EMBL" id="PNEN01000355">
    <property type="protein sequence ID" value="PPJ59736.1"/>
    <property type="molecule type" value="Genomic_DNA"/>
</dbReference>
<protein>
    <recommendedName>
        <fullName evidence="1">Phosphoribosyltransferase domain-containing protein</fullName>
    </recommendedName>
</protein>
<accession>A0A2S6CJ24</accession>
<feature type="domain" description="Phosphoribosyltransferase" evidence="1">
    <location>
        <begin position="7"/>
        <end position="212"/>
    </location>
</feature>